<protein>
    <recommendedName>
        <fullName evidence="9">Transmembrane protein 14A</fullName>
    </recommendedName>
</protein>
<evidence type="ECO:0000313" key="8">
    <source>
        <dbReference type="Proteomes" id="UP000265100"/>
    </source>
</evidence>
<reference evidence="7" key="4">
    <citation type="submission" date="2025-09" db="UniProtKB">
        <authorList>
            <consortium name="Ensembl"/>
        </authorList>
    </citation>
    <scope>IDENTIFICATION</scope>
</reference>
<evidence type="ECO:0000256" key="2">
    <source>
        <dbReference type="ARBA" id="ARBA00007590"/>
    </source>
</evidence>
<keyword evidence="4 6" id="KW-1133">Transmembrane helix</keyword>
<keyword evidence="3 6" id="KW-0812">Transmembrane</keyword>
<comment type="subcellular location">
    <subcellularLocation>
        <location evidence="1">Membrane</location>
    </subcellularLocation>
</comment>
<feature type="transmembrane region" description="Helical" evidence="6">
    <location>
        <begin position="117"/>
        <end position="138"/>
    </location>
</feature>
<evidence type="ECO:0000256" key="3">
    <source>
        <dbReference type="ARBA" id="ARBA00022692"/>
    </source>
</evidence>
<dbReference type="GO" id="GO:0031966">
    <property type="term" value="C:mitochondrial membrane"/>
    <property type="evidence" value="ECO:0007669"/>
    <property type="project" value="TreeGrafter"/>
</dbReference>
<accession>A0AAX7V427</accession>
<dbReference type="InterPro" id="IPR044890">
    <property type="entry name" value="TMEM14_sf"/>
</dbReference>
<dbReference type="Gene3D" id="1.10.10.1740">
    <property type="entry name" value="Transmembrane protein 14-like"/>
    <property type="match status" value="1"/>
</dbReference>
<keyword evidence="5 6" id="KW-0472">Membrane</keyword>
<feature type="transmembrane region" description="Helical" evidence="6">
    <location>
        <begin position="66"/>
        <end position="86"/>
    </location>
</feature>
<dbReference type="Pfam" id="PF03647">
    <property type="entry name" value="Tmemb_14"/>
    <property type="match status" value="1"/>
</dbReference>
<organism evidence="7 8">
    <name type="scientific">Astatotilapia calliptera</name>
    <name type="common">Eastern happy</name>
    <name type="synonym">Chromis callipterus</name>
    <dbReference type="NCBI Taxonomy" id="8154"/>
    <lineage>
        <taxon>Eukaryota</taxon>
        <taxon>Metazoa</taxon>
        <taxon>Chordata</taxon>
        <taxon>Craniata</taxon>
        <taxon>Vertebrata</taxon>
        <taxon>Euteleostomi</taxon>
        <taxon>Actinopterygii</taxon>
        <taxon>Neopterygii</taxon>
        <taxon>Teleostei</taxon>
        <taxon>Neoteleostei</taxon>
        <taxon>Acanthomorphata</taxon>
        <taxon>Ovalentaria</taxon>
        <taxon>Cichlomorphae</taxon>
        <taxon>Cichliformes</taxon>
        <taxon>Cichlidae</taxon>
        <taxon>African cichlids</taxon>
        <taxon>Pseudocrenilabrinae</taxon>
        <taxon>Haplochromini</taxon>
        <taxon>Astatotilapia</taxon>
    </lineage>
</organism>
<dbReference type="PANTHER" id="PTHR12668:SF11">
    <property type="entry name" value="TRANSMEMBRANE PROTEIN 14A"/>
    <property type="match status" value="1"/>
</dbReference>
<evidence type="ECO:0008006" key="9">
    <source>
        <dbReference type="Google" id="ProtNLM"/>
    </source>
</evidence>
<reference evidence="7 8" key="1">
    <citation type="submission" date="2018-05" db="EMBL/GenBank/DDBJ databases">
        <authorList>
            <person name="Datahose"/>
        </authorList>
    </citation>
    <scope>NUCLEOTIDE SEQUENCE</scope>
</reference>
<gene>
    <name evidence="7" type="primary">SDHC</name>
</gene>
<comment type="similarity">
    <text evidence="2">Belongs to the TMEM14 family.</text>
</comment>
<dbReference type="PANTHER" id="PTHR12668">
    <property type="entry name" value="TRANSMEMBRANE PROTEIN 14, 15"/>
    <property type="match status" value="1"/>
</dbReference>
<sequence length="139" mass="15144">MTRDLRISTYLHGQSTRKRNFGPKVVAAAAAHLSGLQLYDGVGLDWLQLCCSHCFWRIYGIQEKSVMSLMAGLVFGGLSAFGAYNITSDPKDIKVSLLSSGVLAVIMGMRYKNSGKLMPAGIMTGLSLLMVFRLLLLIV</sequence>
<evidence type="ECO:0000313" key="7">
    <source>
        <dbReference type="Ensembl" id="ENSACLP00000076345.1"/>
    </source>
</evidence>
<evidence type="ECO:0000256" key="1">
    <source>
        <dbReference type="ARBA" id="ARBA00004370"/>
    </source>
</evidence>
<reference evidence="8" key="2">
    <citation type="submission" date="2023-03" db="EMBL/GenBank/DDBJ databases">
        <authorList>
            <consortium name="Wellcome Sanger Institute Data Sharing"/>
        </authorList>
    </citation>
    <scope>NUCLEOTIDE SEQUENCE [LARGE SCALE GENOMIC DNA]</scope>
</reference>
<dbReference type="InterPro" id="IPR005349">
    <property type="entry name" value="TMEM14"/>
</dbReference>
<proteinExistence type="inferred from homology"/>
<dbReference type="AlphaFoldDB" id="A0AAX7V427"/>
<dbReference type="GO" id="GO:0070453">
    <property type="term" value="P:regulation of heme biosynthetic process"/>
    <property type="evidence" value="ECO:0007669"/>
    <property type="project" value="TreeGrafter"/>
</dbReference>
<evidence type="ECO:0000256" key="6">
    <source>
        <dbReference type="SAM" id="Phobius"/>
    </source>
</evidence>
<dbReference type="GeneTree" id="ENSGT00940000158206"/>
<keyword evidence="8" id="KW-1185">Reference proteome</keyword>
<reference evidence="7" key="3">
    <citation type="submission" date="2025-08" db="UniProtKB">
        <authorList>
            <consortium name="Ensembl"/>
        </authorList>
    </citation>
    <scope>IDENTIFICATION</scope>
</reference>
<dbReference type="Proteomes" id="UP000265100">
    <property type="component" value="Chromosome 13"/>
</dbReference>
<evidence type="ECO:0000256" key="4">
    <source>
        <dbReference type="ARBA" id="ARBA00022989"/>
    </source>
</evidence>
<name>A0AAX7V427_ASTCA</name>
<evidence type="ECO:0000256" key="5">
    <source>
        <dbReference type="ARBA" id="ARBA00023136"/>
    </source>
</evidence>
<dbReference type="Ensembl" id="ENSACLT00000062179.1">
    <property type="protein sequence ID" value="ENSACLP00000076345.1"/>
    <property type="gene ID" value="ENSACLG00000033519.1"/>
</dbReference>